<dbReference type="EMBL" id="CM015719">
    <property type="protein sequence ID" value="KAF3692948.1"/>
    <property type="molecule type" value="Genomic_DNA"/>
</dbReference>
<dbReference type="InterPro" id="IPR038799">
    <property type="entry name" value="LEKR1"/>
</dbReference>
<evidence type="ECO:0000313" key="3">
    <source>
        <dbReference type="EMBL" id="KAF3692948.1"/>
    </source>
</evidence>
<dbReference type="PANTHER" id="PTHR34251">
    <property type="entry name" value="LEUCINE-, GLUTAMATE- AND LYSINE-RICH PROTEIN 1"/>
    <property type="match status" value="1"/>
</dbReference>
<evidence type="ECO:0000313" key="4">
    <source>
        <dbReference type="Proteomes" id="UP000503349"/>
    </source>
</evidence>
<keyword evidence="4" id="KW-1185">Reference proteome</keyword>
<feature type="compositionally biased region" description="Basic and acidic residues" evidence="2">
    <location>
        <begin position="432"/>
        <end position="460"/>
    </location>
</feature>
<reference evidence="4" key="2">
    <citation type="submission" date="2019-02" db="EMBL/GenBank/DDBJ databases">
        <title>Opniocepnalus argus Var Kimnra genome.</title>
        <authorList>
            <person name="Zhou C."/>
            <person name="Xiao S."/>
        </authorList>
    </citation>
    <scope>NUCLEOTIDE SEQUENCE [LARGE SCALE GENOMIC DNA]</scope>
</reference>
<protein>
    <recommendedName>
        <fullName evidence="5">Leucine-, glutamate-and lysine-rich protein 1</fullName>
    </recommendedName>
</protein>
<evidence type="ECO:0000256" key="2">
    <source>
        <dbReference type="SAM" id="MobiDB-lite"/>
    </source>
</evidence>
<sequence length="639" mass="75630">MKMYLHCPPVYPLPDEIKKMDSSDTACRYCGVSYLIFHEFHQLNIQLAQQESELQQLREIAQREKAQRKELELGRLDWERALYLEVQRQAEEKERSIRDELEEKKREMEKALRDAFENTERKRSEMEAYQKISEEKESKLKGMHGDLDEERKQREELEKKIEEREKVLNDALQKANKNADEQRKYLQQLEERLAVATSTMEEVEQLLGKEKQQGHSLRVTCARQQQALRATLSLLNSCGSELTDVRGFFSQLTGTWQVFRSQILQYSTQVFSVLREELKHSSHEFRKMREEKEHLTQQLMEQERQSKEQLWQQENCKEEQRQELLRLKGALEEKHERWLLCQRNCDTIQEQLLSWQKREEHMARKCFTAEEEVTRLKKALEGVQQEIRELKREREVLIESHCTVLAKMEEEFRRQMASKLDEREQTLRELKEELQQDRRSREEERRTQDKERRRREKELQYSHQQEALQLGQAKAELQLVTEKNTELLEEVASLQETVRRECMEREELTAALFKAQEELIGLISPILHQGSSRFLPHPMEKHTPPGNKHFHLHSQARVPLTRSSTSPNAVRPSLSCTDKDRGMDIDGVGTAQHLEIWNYGGVLCGEKKQEGMLPRLKPGSTVSKDKHKVSLVMGRKGRL</sequence>
<evidence type="ECO:0008006" key="5">
    <source>
        <dbReference type="Google" id="ProtNLM"/>
    </source>
</evidence>
<accession>A0A6G1PSI4</accession>
<feature type="region of interest" description="Disordered" evidence="2">
    <location>
        <begin position="559"/>
        <end position="578"/>
    </location>
</feature>
<keyword evidence="1" id="KW-0175">Coiled coil</keyword>
<dbReference type="AlphaFoldDB" id="A0A6G1PSI4"/>
<feature type="coiled-coil region" evidence="1">
    <location>
        <begin position="40"/>
        <end position="206"/>
    </location>
</feature>
<feature type="region of interest" description="Disordered" evidence="2">
    <location>
        <begin position="432"/>
        <end position="461"/>
    </location>
</feature>
<evidence type="ECO:0000256" key="1">
    <source>
        <dbReference type="SAM" id="Coils"/>
    </source>
</evidence>
<name>A0A6G1PSI4_CHAAH</name>
<reference evidence="3 4" key="1">
    <citation type="submission" date="2019-02" db="EMBL/GenBank/DDBJ databases">
        <title>Opniocepnalus argus genome.</title>
        <authorList>
            <person name="Zhou C."/>
            <person name="Xiao S."/>
        </authorList>
    </citation>
    <scope>NUCLEOTIDE SEQUENCE [LARGE SCALE GENOMIC DNA]</scope>
    <source>
        <strain evidence="3">OARG1902GOOAL</strain>
        <tissue evidence="3">Muscle</tissue>
    </source>
</reference>
<dbReference type="Proteomes" id="UP000503349">
    <property type="component" value="Chromosome 8"/>
</dbReference>
<feature type="coiled-coil region" evidence="1">
    <location>
        <begin position="278"/>
        <end position="337"/>
    </location>
</feature>
<dbReference type="PANTHER" id="PTHR34251:SF1">
    <property type="entry name" value="LEUCINE, GLUTAMATE AND LYSINE RICH 1"/>
    <property type="match status" value="1"/>
</dbReference>
<organism evidence="3 4">
    <name type="scientific">Channa argus</name>
    <name type="common">Northern snakehead</name>
    <name type="synonym">Ophicephalus argus</name>
    <dbReference type="NCBI Taxonomy" id="215402"/>
    <lineage>
        <taxon>Eukaryota</taxon>
        <taxon>Metazoa</taxon>
        <taxon>Chordata</taxon>
        <taxon>Craniata</taxon>
        <taxon>Vertebrata</taxon>
        <taxon>Euteleostomi</taxon>
        <taxon>Actinopterygii</taxon>
        <taxon>Neopterygii</taxon>
        <taxon>Teleostei</taxon>
        <taxon>Neoteleostei</taxon>
        <taxon>Acanthomorphata</taxon>
        <taxon>Anabantaria</taxon>
        <taxon>Anabantiformes</taxon>
        <taxon>Channoidei</taxon>
        <taxon>Channidae</taxon>
        <taxon>Channa</taxon>
    </lineage>
</organism>
<proteinExistence type="predicted"/>
<gene>
    <name evidence="3" type="ORF">EXN66_Car008624</name>
</gene>